<gene>
    <name evidence="4" type="ORF">FHR36_003950</name>
</gene>
<organism evidence="4 5">
    <name type="scientific">Kitasatospora paracochleata</name>
    <dbReference type="NCBI Taxonomy" id="58354"/>
    <lineage>
        <taxon>Bacteria</taxon>
        <taxon>Bacillati</taxon>
        <taxon>Actinomycetota</taxon>
        <taxon>Actinomycetes</taxon>
        <taxon>Kitasatosporales</taxon>
        <taxon>Streptomycetaceae</taxon>
        <taxon>Kitasatospora</taxon>
    </lineage>
</organism>
<dbReference type="SUPFAM" id="SSF54001">
    <property type="entry name" value="Cysteine proteinases"/>
    <property type="match status" value="1"/>
</dbReference>
<evidence type="ECO:0000313" key="5">
    <source>
        <dbReference type="Proteomes" id="UP001206483"/>
    </source>
</evidence>
<protein>
    <submittedName>
        <fullName evidence="4">Transglutaminase-like putative cysteine protease/uncharacterized membrane protein YhaH (DUF805 family)</fullName>
    </submittedName>
</protein>
<keyword evidence="5" id="KW-1185">Reference proteome</keyword>
<sequence length="809" mass="85391">MTTRAKLTLSAALATALTALCLMPLFHDSMQLIPHGLLMIAAAAGIGAGLRVLPLPRGLVVPLQLLAVAYVLLLTSVQGSMAYGLLPGGRALAAAGELLRTGGEDIRQYSIPAPGTPGLRLIVISAVAVVAVLADALAVTYKRAAAAGLPLLALYSVGTGLSGGAGGSWLWFLFAAVGYLGLLYTEGQDRLSRWGRVFHGTGRASTGMAHGGQRVGVIALLFALVLPAFLPHAGLGLVGGFGGGSGTGTGIGGTGGGERSLNLVVALTANLRNNDDTELLRFTTESGEASEEYLRVAALSDFNGQEWTIGDQSLDAVPTPLPLPEGLSPTVATGSERTTVKLSDKLSTSWLPMPYPANWVEVGPLTNWRFDKAARTLSAQGQKLNNLQYTVGSATVQPTFDQLVAASAVPATVSNRYLELPENLPPVVAQTATDVTKGKKSKYEQAVALQDYFTSGAFTYSTKVEPRTGPDAIAKFLQDKDGFCVHFAATMAAMARSLHIPSRVAIGFTPGTGDSKARIVRSSNFHAWPELYFQGVGWLRFEPTPGRGVVPAYTRSQTAPSPAASSQQPSAGASDNASPSASGDTHCTAQQRKIGDCADDSLAVQHAAAGNAWWENWQVLAVLSLIGLVLLLLTTPMLWRARLRRRRLGPGRHLPGAAKAADGAERAELSDAQVLAAWAELIDSAWDLGIPPDDARTPRHTVRRLAEAAELDAESEAAAGRVALATERVLYARTTDAPARLAADVRTARVGLRAHAGRLGRIRAVLLPASTVQVWWRIADRTMAARERVADGLAKARETVLRRLRRDGR</sequence>
<dbReference type="Gene3D" id="3.10.620.30">
    <property type="match status" value="1"/>
</dbReference>
<comment type="caution">
    <text evidence="4">The sequence shown here is derived from an EMBL/GenBank/DDBJ whole genome shotgun (WGS) entry which is preliminary data.</text>
</comment>
<feature type="transmembrane region" description="Helical" evidence="2">
    <location>
        <begin position="144"/>
        <end position="162"/>
    </location>
</feature>
<feature type="transmembrane region" description="Helical" evidence="2">
    <location>
        <begin position="168"/>
        <end position="185"/>
    </location>
</feature>
<feature type="transmembrane region" description="Helical" evidence="2">
    <location>
        <begin position="118"/>
        <end position="137"/>
    </location>
</feature>
<dbReference type="Proteomes" id="UP001206483">
    <property type="component" value="Unassembled WGS sequence"/>
</dbReference>
<keyword evidence="2" id="KW-1133">Transmembrane helix</keyword>
<feature type="compositionally biased region" description="Polar residues" evidence="1">
    <location>
        <begin position="575"/>
        <end position="588"/>
    </location>
</feature>
<feature type="transmembrane region" description="Helical" evidence="2">
    <location>
        <begin position="617"/>
        <end position="639"/>
    </location>
</feature>
<feature type="transmembrane region" description="Helical" evidence="2">
    <location>
        <begin position="32"/>
        <end position="53"/>
    </location>
</feature>
<proteinExistence type="predicted"/>
<feature type="region of interest" description="Disordered" evidence="1">
    <location>
        <begin position="550"/>
        <end position="588"/>
    </location>
</feature>
<evidence type="ECO:0000256" key="1">
    <source>
        <dbReference type="SAM" id="MobiDB-lite"/>
    </source>
</evidence>
<evidence type="ECO:0000256" key="2">
    <source>
        <dbReference type="SAM" id="Phobius"/>
    </source>
</evidence>
<feature type="compositionally biased region" description="Low complexity" evidence="1">
    <location>
        <begin position="556"/>
        <end position="574"/>
    </location>
</feature>
<dbReference type="InterPro" id="IPR021878">
    <property type="entry name" value="TgpA_N"/>
</dbReference>
<dbReference type="InterPro" id="IPR038765">
    <property type="entry name" value="Papain-like_cys_pep_sf"/>
</dbReference>
<accession>A0ABT1J079</accession>
<dbReference type="EMBL" id="JAMZDX010000003">
    <property type="protein sequence ID" value="MCP2310817.1"/>
    <property type="molecule type" value="Genomic_DNA"/>
</dbReference>
<name>A0ABT1J079_9ACTN</name>
<dbReference type="RefSeq" id="WP_253799146.1">
    <property type="nucleotide sequence ID" value="NZ_JAMZDX010000003.1"/>
</dbReference>
<dbReference type="InterPro" id="IPR002931">
    <property type="entry name" value="Transglutaminase-like"/>
</dbReference>
<dbReference type="PANTHER" id="PTHR42736:SF1">
    <property type="entry name" value="PROTEIN-GLUTAMINE GAMMA-GLUTAMYLTRANSFERASE"/>
    <property type="match status" value="1"/>
</dbReference>
<feature type="transmembrane region" description="Helical" evidence="2">
    <location>
        <begin position="7"/>
        <end position="26"/>
    </location>
</feature>
<feature type="transmembrane region" description="Helical" evidence="2">
    <location>
        <begin position="215"/>
        <end position="235"/>
    </location>
</feature>
<evidence type="ECO:0000313" key="4">
    <source>
        <dbReference type="EMBL" id="MCP2310817.1"/>
    </source>
</evidence>
<dbReference type="SMART" id="SM00460">
    <property type="entry name" value="TGc"/>
    <property type="match status" value="1"/>
</dbReference>
<keyword evidence="2" id="KW-0472">Membrane</keyword>
<dbReference type="PANTHER" id="PTHR42736">
    <property type="entry name" value="PROTEIN-GLUTAMINE GAMMA-GLUTAMYLTRANSFERASE"/>
    <property type="match status" value="1"/>
</dbReference>
<dbReference type="Pfam" id="PF11992">
    <property type="entry name" value="TgpA_N"/>
    <property type="match status" value="1"/>
</dbReference>
<dbReference type="Pfam" id="PF01841">
    <property type="entry name" value="Transglut_core"/>
    <property type="match status" value="1"/>
</dbReference>
<dbReference type="InterPro" id="IPR052901">
    <property type="entry name" value="Bact_TGase-like"/>
</dbReference>
<feature type="domain" description="Transglutaminase-like" evidence="3">
    <location>
        <begin position="476"/>
        <end position="545"/>
    </location>
</feature>
<evidence type="ECO:0000259" key="3">
    <source>
        <dbReference type="SMART" id="SM00460"/>
    </source>
</evidence>
<keyword evidence="2" id="KW-0812">Transmembrane</keyword>
<reference evidence="4 5" key="1">
    <citation type="submission" date="2022-06" db="EMBL/GenBank/DDBJ databases">
        <title>Sequencing the genomes of 1000 actinobacteria strains.</title>
        <authorList>
            <person name="Klenk H.-P."/>
        </authorList>
    </citation>
    <scope>NUCLEOTIDE SEQUENCE [LARGE SCALE GENOMIC DNA]</scope>
    <source>
        <strain evidence="4 5">DSM 41656</strain>
    </source>
</reference>
<feature type="transmembrane region" description="Helical" evidence="2">
    <location>
        <begin position="65"/>
        <end position="86"/>
    </location>
</feature>